<proteinExistence type="predicted"/>
<evidence type="ECO:0000259" key="1">
    <source>
        <dbReference type="PROSITE" id="PS50943"/>
    </source>
</evidence>
<accession>A0ABU2JBG4</accession>
<evidence type="ECO:0000313" key="2">
    <source>
        <dbReference type="EMBL" id="MDT0262325.1"/>
    </source>
</evidence>
<dbReference type="SMART" id="SM00530">
    <property type="entry name" value="HTH_XRE"/>
    <property type="match status" value="1"/>
</dbReference>
<dbReference type="EMBL" id="JAVREH010000016">
    <property type="protein sequence ID" value="MDT0262325.1"/>
    <property type="molecule type" value="Genomic_DNA"/>
</dbReference>
<dbReference type="Pfam" id="PF13560">
    <property type="entry name" value="HTH_31"/>
    <property type="match status" value="1"/>
</dbReference>
<organism evidence="2 3">
    <name type="scientific">Jatrophihabitans lederbergiae</name>
    <dbReference type="NCBI Taxonomy" id="3075547"/>
    <lineage>
        <taxon>Bacteria</taxon>
        <taxon>Bacillati</taxon>
        <taxon>Actinomycetota</taxon>
        <taxon>Actinomycetes</taxon>
        <taxon>Jatrophihabitantales</taxon>
        <taxon>Jatrophihabitantaceae</taxon>
        <taxon>Jatrophihabitans</taxon>
    </lineage>
</organism>
<dbReference type="InterPro" id="IPR010982">
    <property type="entry name" value="Lambda_DNA-bd_dom_sf"/>
</dbReference>
<sequence length="197" mass="21595">MRTSAELVRTARERADLSMRALAERSGMAYATVWRIEHGQIDPTIGTLRKLLAGAGQQLEVDSHDADIPRLAALNNAWHRDGRGQDRPDWTRLRALIDALSLHPELRGPATIARPALSGSDFMDNLLAALAEKLSDDAGLPRPGWTKTVPALSEPWFSPATPRIRAAAESATPPQFAARQIVMTENSLWRDSDFVAA</sequence>
<reference evidence="3" key="1">
    <citation type="submission" date="2023-07" db="EMBL/GenBank/DDBJ databases">
        <title>30 novel species of actinomycetes from the DSMZ collection.</title>
        <authorList>
            <person name="Nouioui I."/>
        </authorList>
    </citation>
    <scope>NUCLEOTIDE SEQUENCE [LARGE SCALE GENOMIC DNA]</scope>
    <source>
        <strain evidence="3">DSM 44399</strain>
    </source>
</reference>
<dbReference type="Gene3D" id="1.10.260.40">
    <property type="entry name" value="lambda repressor-like DNA-binding domains"/>
    <property type="match status" value="1"/>
</dbReference>
<evidence type="ECO:0000313" key="3">
    <source>
        <dbReference type="Proteomes" id="UP001183176"/>
    </source>
</evidence>
<dbReference type="InterPro" id="IPR001387">
    <property type="entry name" value="Cro/C1-type_HTH"/>
</dbReference>
<comment type="caution">
    <text evidence="2">The sequence shown here is derived from an EMBL/GenBank/DDBJ whole genome shotgun (WGS) entry which is preliminary data.</text>
</comment>
<gene>
    <name evidence="2" type="ORF">RM423_13090</name>
</gene>
<keyword evidence="3" id="KW-1185">Reference proteome</keyword>
<dbReference type="Proteomes" id="UP001183176">
    <property type="component" value="Unassembled WGS sequence"/>
</dbReference>
<dbReference type="SUPFAM" id="SSF47413">
    <property type="entry name" value="lambda repressor-like DNA-binding domains"/>
    <property type="match status" value="1"/>
</dbReference>
<dbReference type="CDD" id="cd00093">
    <property type="entry name" value="HTH_XRE"/>
    <property type="match status" value="1"/>
</dbReference>
<dbReference type="PROSITE" id="PS50943">
    <property type="entry name" value="HTH_CROC1"/>
    <property type="match status" value="1"/>
</dbReference>
<protein>
    <submittedName>
        <fullName evidence="2">Helix-turn-helix transcriptional regulator</fullName>
    </submittedName>
</protein>
<feature type="domain" description="HTH cro/C1-type" evidence="1">
    <location>
        <begin position="8"/>
        <end position="51"/>
    </location>
</feature>
<name>A0ABU2JBG4_9ACTN</name>
<dbReference type="RefSeq" id="WP_311423475.1">
    <property type="nucleotide sequence ID" value="NZ_JAVREH010000016.1"/>
</dbReference>